<feature type="transmembrane region" description="Helical" evidence="6">
    <location>
        <begin position="95"/>
        <end position="113"/>
    </location>
</feature>
<dbReference type="InterPro" id="IPR002797">
    <property type="entry name" value="Polysacc_synth"/>
</dbReference>
<dbReference type="EMBL" id="CP048685">
    <property type="protein sequence ID" value="QPJ62601.1"/>
    <property type="molecule type" value="Genomic_DNA"/>
</dbReference>
<dbReference type="InterPro" id="IPR050833">
    <property type="entry name" value="Poly_Biosynth_Transport"/>
</dbReference>
<feature type="transmembrane region" description="Helical" evidence="6">
    <location>
        <begin position="32"/>
        <end position="57"/>
    </location>
</feature>
<keyword evidence="3 6" id="KW-0812">Transmembrane</keyword>
<name>A0A7T0BXD4_9BACT</name>
<dbReference type="PANTHER" id="PTHR30250">
    <property type="entry name" value="PST FAMILY PREDICTED COLANIC ACID TRANSPORTER"/>
    <property type="match status" value="1"/>
</dbReference>
<evidence type="ECO:0000256" key="2">
    <source>
        <dbReference type="ARBA" id="ARBA00022475"/>
    </source>
</evidence>
<evidence type="ECO:0000256" key="4">
    <source>
        <dbReference type="ARBA" id="ARBA00022989"/>
    </source>
</evidence>
<evidence type="ECO:0000313" key="7">
    <source>
        <dbReference type="EMBL" id="QPJ62601.1"/>
    </source>
</evidence>
<dbReference type="KEGG" id="nli:G3M70_12255"/>
<dbReference type="AlphaFoldDB" id="A0A7T0BXD4"/>
<organism evidence="7 8">
    <name type="scientific">Candidatus Nitronauta litoralis</name>
    <dbReference type="NCBI Taxonomy" id="2705533"/>
    <lineage>
        <taxon>Bacteria</taxon>
        <taxon>Pseudomonadati</taxon>
        <taxon>Nitrospinota/Tectimicrobiota group</taxon>
        <taxon>Nitrospinota</taxon>
        <taxon>Nitrospinia</taxon>
        <taxon>Nitrospinales</taxon>
        <taxon>Nitrospinaceae</taxon>
        <taxon>Candidatus Nitronauta</taxon>
    </lineage>
</organism>
<evidence type="ECO:0000256" key="1">
    <source>
        <dbReference type="ARBA" id="ARBA00004651"/>
    </source>
</evidence>
<keyword evidence="2" id="KW-1003">Cell membrane</keyword>
<sequence>MKDFFKSDLFLQVACVLGGQLARTGLGFLSIIMVARLLTVADFGLFSIFMATIAVGVEITGKSLDWALVRFASEHIEKAKDKAYRYFKSVFKMRIVVATLFLILGMLLADFIANTIFQHPEYKNPIFYACMGTIWMSLWWFSLAVIQTKEKFLLHGIINVSNGLVKLAAVAVLFFFNIKELEPMLQAHVVVFF</sequence>
<evidence type="ECO:0000256" key="5">
    <source>
        <dbReference type="ARBA" id="ARBA00023136"/>
    </source>
</evidence>
<dbReference type="GO" id="GO:0005886">
    <property type="term" value="C:plasma membrane"/>
    <property type="evidence" value="ECO:0007669"/>
    <property type="project" value="UniProtKB-SubCell"/>
</dbReference>
<comment type="subcellular location">
    <subcellularLocation>
        <location evidence="1">Cell membrane</location>
        <topology evidence="1">Multi-pass membrane protein</topology>
    </subcellularLocation>
</comment>
<gene>
    <name evidence="7" type="ORF">G3M70_12255</name>
</gene>
<proteinExistence type="predicted"/>
<reference evidence="7 8" key="1">
    <citation type="submission" date="2020-02" db="EMBL/GenBank/DDBJ databases">
        <title>Genomic and physiological characterization of two novel Nitrospinaceae genera.</title>
        <authorList>
            <person name="Mueller A.J."/>
            <person name="Jung M.-Y."/>
            <person name="Strachan C.R."/>
            <person name="Herbold C.W."/>
            <person name="Kirkegaard R.H."/>
            <person name="Daims H."/>
        </authorList>
    </citation>
    <scope>NUCLEOTIDE SEQUENCE [LARGE SCALE GENOMIC DNA]</scope>
    <source>
        <strain evidence="7">EB</strain>
    </source>
</reference>
<feature type="transmembrane region" description="Helical" evidence="6">
    <location>
        <begin position="153"/>
        <end position="176"/>
    </location>
</feature>
<keyword evidence="4 6" id="KW-1133">Transmembrane helix</keyword>
<dbReference type="PANTHER" id="PTHR30250:SF11">
    <property type="entry name" value="O-ANTIGEN TRANSPORTER-RELATED"/>
    <property type="match status" value="1"/>
</dbReference>
<accession>A0A7T0BXD4</accession>
<evidence type="ECO:0000313" key="8">
    <source>
        <dbReference type="Proteomes" id="UP000594688"/>
    </source>
</evidence>
<feature type="transmembrane region" description="Helical" evidence="6">
    <location>
        <begin position="125"/>
        <end position="146"/>
    </location>
</feature>
<dbReference type="Pfam" id="PF01943">
    <property type="entry name" value="Polysacc_synt"/>
    <property type="match status" value="1"/>
</dbReference>
<keyword evidence="5 6" id="KW-0472">Membrane</keyword>
<evidence type="ECO:0000256" key="3">
    <source>
        <dbReference type="ARBA" id="ARBA00022692"/>
    </source>
</evidence>
<protein>
    <submittedName>
        <fullName evidence="7">Oligosaccharide flippase family protein</fullName>
    </submittedName>
</protein>
<evidence type="ECO:0000256" key="6">
    <source>
        <dbReference type="SAM" id="Phobius"/>
    </source>
</evidence>
<dbReference type="Proteomes" id="UP000594688">
    <property type="component" value="Chromosome"/>
</dbReference>